<evidence type="ECO:0000313" key="12">
    <source>
        <dbReference type="Proteomes" id="UP000033918"/>
    </source>
</evidence>
<evidence type="ECO:0000313" key="11">
    <source>
        <dbReference type="EMBL" id="KKR89226.1"/>
    </source>
</evidence>
<dbReference type="AlphaFoldDB" id="A0A0G0UP18"/>
<dbReference type="GO" id="GO:0002949">
    <property type="term" value="P:tRNA threonylcarbamoyladenosine modification"/>
    <property type="evidence" value="ECO:0007669"/>
    <property type="project" value="InterPro"/>
</dbReference>
<name>A0A0G0UP18_9BACT</name>
<keyword evidence="7" id="KW-0547">Nucleotide-binding</keyword>
<accession>A0A0G0UP18</accession>
<keyword evidence="8 11" id="KW-0067">ATP-binding</keyword>
<organism evidence="11 12">
    <name type="scientific">Candidatus Wolfebacteria bacterium GW2011_GWB1_41_12</name>
    <dbReference type="NCBI Taxonomy" id="1619006"/>
    <lineage>
        <taxon>Bacteria</taxon>
        <taxon>Candidatus Wolfeibacteriota</taxon>
    </lineage>
</organism>
<evidence type="ECO:0000256" key="2">
    <source>
        <dbReference type="ARBA" id="ARBA00007599"/>
    </source>
</evidence>
<keyword evidence="5" id="KW-0819">tRNA processing</keyword>
<evidence type="ECO:0000256" key="1">
    <source>
        <dbReference type="ARBA" id="ARBA00004496"/>
    </source>
</evidence>
<comment type="similarity">
    <text evidence="2">Belongs to the TsaE family.</text>
</comment>
<dbReference type="Gene3D" id="3.40.50.300">
    <property type="entry name" value="P-loop containing nucleotide triphosphate hydrolases"/>
    <property type="match status" value="1"/>
</dbReference>
<keyword evidence="6" id="KW-0479">Metal-binding</keyword>
<sequence>MVKYSSIESNGFIKTKKFAALLAREILKTKFSGKAALVLALSGHLGTGKTTFVQGFMRGAGIRKKITSPTFVLAKRFKIKNLRFKNIYHIDYYRLHKPKELLELGLKEILNNPQNIVLIEWPEVVKRYLPKNIIKIKFEHGKRENERIIYL</sequence>
<dbReference type="InterPro" id="IPR027417">
    <property type="entry name" value="P-loop_NTPase"/>
</dbReference>
<dbReference type="PANTHER" id="PTHR33540">
    <property type="entry name" value="TRNA THREONYLCARBAMOYLADENOSINE BIOSYNTHESIS PROTEIN TSAE"/>
    <property type="match status" value="1"/>
</dbReference>
<evidence type="ECO:0000256" key="3">
    <source>
        <dbReference type="ARBA" id="ARBA00019010"/>
    </source>
</evidence>
<keyword evidence="9" id="KW-0460">Magnesium</keyword>
<evidence type="ECO:0000256" key="7">
    <source>
        <dbReference type="ARBA" id="ARBA00022741"/>
    </source>
</evidence>
<proteinExistence type="inferred from homology"/>
<dbReference type="Proteomes" id="UP000033918">
    <property type="component" value="Unassembled WGS sequence"/>
</dbReference>
<comment type="subcellular location">
    <subcellularLocation>
        <location evidence="1">Cytoplasm</location>
    </subcellularLocation>
</comment>
<keyword evidence="4" id="KW-0963">Cytoplasm</keyword>
<comment type="caution">
    <text evidence="11">The sequence shown here is derived from an EMBL/GenBank/DDBJ whole genome shotgun (WGS) entry which is preliminary data.</text>
</comment>
<dbReference type="SUPFAM" id="SSF52540">
    <property type="entry name" value="P-loop containing nucleoside triphosphate hydrolases"/>
    <property type="match status" value="1"/>
</dbReference>
<evidence type="ECO:0000256" key="6">
    <source>
        <dbReference type="ARBA" id="ARBA00022723"/>
    </source>
</evidence>
<evidence type="ECO:0000256" key="9">
    <source>
        <dbReference type="ARBA" id="ARBA00022842"/>
    </source>
</evidence>
<dbReference type="GO" id="GO:0005524">
    <property type="term" value="F:ATP binding"/>
    <property type="evidence" value="ECO:0007669"/>
    <property type="project" value="UniProtKB-KW"/>
</dbReference>
<reference evidence="11 12" key="1">
    <citation type="journal article" date="2015" name="Nature">
        <title>rRNA introns, odd ribosomes, and small enigmatic genomes across a large radiation of phyla.</title>
        <authorList>
            <person name="Brown C.T."/>
            <person name="Hug L.A."/>
            <person name="Thomas B.C."/>
            <person name="Sharon I."/>
            <person name="Castelle C.J."/>
            <person name="Singh A."/>
            <person name="Wilkins M.J."/>
            <person name="Williams K.H."/>
            <person name="Banfield J.F."/>
        </authorList>
    </citation>
    <scope>NUCLEOTIDE SEQUENCE [LARGE SCALE GENOMIC DNA]</scope>
</reference>
<protein>
    <recommendedName>
        <fullName evidence="3">tRNA threonylcarbamoyladenosine biosynthesis protein TsaE</fullName>
    </recommendedName>
    <alternativeName>
        <fullName evidence="10">t(6)A37 threonylcarbamoyladenosine biosynthesis protein TsaE</fullName>
    </alternativeName>
</protein>
<dbReference type="GO" id="GO:0046872">
    <property type="term" value="F:metal ion binding"/>
    <property type="evidence" value="ECO:0007669"/>
    <property type="project" value="UniProtKB-KW"/>
</dbReference>
<dbReference type="NCBIfam" id="TIGR00150">
    <property type="entry name" value="T6A_YjeE"/>
    <property type="match status" value="1"/>
</dbReference>
<dbReference type="InterPro" id="IPR003442">
    <property type="entry name" value="T6A_TsaE"/>
</dbReference>
<evidence type="ECO:0000256" key="8">
    <source>
        <dbReference type="ARBA" id="ARBA00022840"/>
    </source>
</evidence>
<dbReference type="GO" id="GO:0005737">
    <property type="term" value="C:cytoplasm"/>
    <property type="evidence" value="ECO:0007669"/>
    <property type="project" value="UniProtKB-SubCell"/>
</dbReference>
<evidence type="ECO:0000256" key="4">
    <source>
        <dbReference type="ARBA" id="ARBA00022490"/>
    </source>
</evidence>
<evidence type="ECO:0000256" key="5">
    <source>
        <dbReference type="ARBA" id="ARBA00022694"/>
    </source>
</evidence>
<gene>
    <name evidence="11" type="ORF">UU38_C0001G0128</name>
</gene>
<dbReference type="EMBL" id="LCAK01000001">
    <property type="protein sequence ID" value="KKR89226.1"/>
    <property type="molecule type" value="Genomic_DNA"/>
</dbReference>
<dbReference type="Pfam" id="PF02367">
    <property type="entry name" value="TsaE"/>
    <property type="match status" value="1"/>
</dbReference>
<dbReference type="PANTHER" id="PTHR33540:SF2">
    <property type="entry name" value="TRNA THREONYLCARBAMOYLADENOSINE BIOSYNTHESIS PROTEIN TSAE"/>
    <property type="match status" value="1"/>
</dbReference>
<evidence type="ECO:0000256" key="10">
    <source>
        <dbReference type="ARBA" id="ARBA00032441"/>
    </source>
</evidence>